<gene>
    <name evidence="1" type="ORF">KEC56_11265</name>
</gene>
<dbReference type="SUPFAM" id="SSF56784">
    <property type="entry name" value="HAD-like"/>
    <property type="match status" value="1"/>
</dbReference>
<organism evidence="1 2">
    <name type="scientific">Microbacterium tenebrionis</name>
    <dbReference type="NCBI Taxonomy" id="2830665"/>
    <lineage>
        <taxon>Bacteria</taxon>
        <taxon>Bacillati</taxon>
        <taxon>Actinomycetota</taxon>
        <taxon>Actinomycetes</taxon>
        <taxon>Micrococcales</taxon>
        <taxon>Microbacteriaceae</taxon>
        <taxon>Microbacterium</taxon>
    </lineage>
</organism>
<dbReference type="EMBL" id="JAGTTM010000004">
    <property type="protein sequence ID" value="MCC2030085.1"/>
    <property type="molecule type" value="Genomic_DNA"/>
</dbReference>
<reference evidence="1" key="1">
    <citation type="submission" date="2021-04" db="EMBL/GenBank/DDBJ databases">
        <title>Microbacterium tenobrionis sp. nov. and Microbacterium allomyrinae sp. nov., isolated from larvae of Tenobrio molitor and Allomyrina dichotoma, respectively.</title>
        <authorList>
            <person name="Lee S.D."/>
        </authorList>
    </citation>
    <scope>NUCLEOTIDE SEQUENCE</scope>
    <source>
        <strain evidence="1">YMB-B2</strain>
    </source>
</reference>
<evidence type="ECO:0000313" key="1">
    <source>
        <dbReference type="EMBL" id="MCC2030085.1"/>
    </source>
</evidence>
<accession>A0A9X1LQL6</accession>
<keyword evidence="1" id="KW-0378">Hydrolase</keyword>
<dbReference type="Pfam" id="PF00702">
    <property type="entry name" value="Hydrolase"/>
    <property type="match status" value="1"/>
</dbReference>
<dbReference type="Gene3D" id="3.40.50.1000">
    <property type="entry name" value="HAD superfamily/HAD-like"/>
    <property type="match status" value="1"/>
</dbReference>
<proteinExistence type="predicted"/>
<dbReference type="PANTHER" id="PTHR43611:SF3">
    <property type="entry name" value="FLAVIN MONONUCLEOTIDE HYDROLASE 1, CHLOROPLATIC"/>
    <property type="match status" value="1"/>
</dbReference>
<dbReference type="PANTHER" id="PTHR43611">
    <property type="entry name" value="ALPHA-D-GLUCOSE 1-PHOSPHATE PHOSPHATASE"/>
    <property type="match status" value="1"/>
</dbReference>
<comment type="caution">
    <text evidence="1">The sequence shown here is derived from an EMBL/GenBank/DDBJ whole genome shotgun (WGS) entry which is preliminary data.</text>
</comment>
<dbReference type="SFLD" id="SFLDS00003">
    <property type="entry name" value="Haloacid_Dehalogenase"/>
    <property type="match status" value="1"/>
</dbReference>
<dbReference type="AlphaFoldDB" id="A0A9X1LQL6"/>
<dbReference type="InterPro" id="IPR023214">
    <property type="entry name" value="HAD_sf"/>
</dbReference>
<dbReference type="RefSeq" id="WP_227531032.1">
    <property type="nucleotide sequence ID" value="NZ_JAGTTM010000004.1"/>
</dbReference>
<protein>
    <submittedName>
        <fullName evidence="1">HAD-IA family hydrolase</fullName>
    </submittedName>
</protein>
<dbReference type="NCBIfam" id="TIGR01509">
    <property type="entry name" value="HAD-SF-IA-v3"/>
    <property type="match status" value="1"/>
</dbReference>
<dbReference type="GO" id="GO:0016787">
    <property type="term" value="F:hydrolase activity"/>
    <property type="evidence" value="ECO:0007669"/>
    <property type="project" value="UniProtKB-KW"/>
</dbReference>
<dbReference type="NCBIfam" id="TIGR01549">
    <property type="entry name" value="HAD-SF-IA-v1"/>
    <property type="match status" value="1"/>
</dbReference>
<evidence type="ECO:0000313" key="2">
    <source>
        <dbReference type="Proteomes" id="UP001139289"/>
    </source>
</evidence>
<sequence>MVTTIRAVLFDLDGVMRHFADDHIAAVEARHGLDPGAIARFAFADDVLTPVVTGAIARTTWVHQIGRHVGNEQAAAEWARTPSIVDDEMVRLVDAVRAAGHRTAILTNGTDTVKSEIDALGLTPHFDRIFNSAEIGYAKPDPRAFQHVLDALELSAGDVFFTDDSPSKLTGAERLGMPTHHFCGASGLRDALRSRGVRI</sequence>
<name>A0A9X1LQL6_9MICO</name>
<dbReference type="InterPro" id="IPR006439">
    <property type="entry name" value="HAD-SF_hydro_IA"/>
</dbReference>
<dbReference type="SFLD" id="SFLDG01129">
    <property type="entry name" value="C1.5:_HAD__Beta-PGM__Phosphata"/>
    <property type="match status" value="1"/>
</dbReference>
<dbReference type="InterPro" id="IPR036412">
    <property type="entry name" value="HAD-like_sf"/>
</dbReference>
<keyword evidence="2" id="KW-1185">Reference proteome</keyword>
<dbReference type="Proteomes" id="UP001139289">
    <property type="component" value="Unassembled WGS sequence"/>
</dbReference>